<dbReference type="FunFam" id="3.40.50.1000:FF:000176">
    <property type="entry name" value="5'-nucleotidase domain-containing protein, putative"/>
    <property type="match status" value="1"/>
</dbReference>
<dbReference type="InterPro" id="IPR008380">
    <property type="entry name" value="HAD-SF_hydro_IG_5-nucl"/>
</dbReference>
<dbReference type="Pfam" id="PF05761">
    <property type="entry name" value="5_nucleotid"/>
    <property type="match status" value="2"/>
</dbReference>
<keyword evidence="4" id="KW-0460">Magnesium</keyword>
<dbReference type="InterPro" id="IPR036412">
    <property type="entry name" value="HAD-like_sf"/>
</dbReference>
<dbReference type="PANTHER" id="PTHR12103:SF12">
    <property type="entry name" value="FI20020P1"/>
    <property type="match status" value="1"/>
</dbReference>
<feature type="signal peptide" evidence="5">
    <location>
        <begin position="1"/>
        <end position="15"/>
    </location>
</feature>
<keyword evidence="5" id="KW-0732">Signal</keyword>
<keyword evidence="3" id="KW-0378">Hydrolase</keyword>
<dbReference type="AlphaFoldDB" id="A0A7S3V633"/>
<evidence type="ECO:0000256" key="5">
    <source>
        <dbReference type="SAM" id="SignalP"/>
    </source>
</evidence>
<dbReference type="InterPro" id="IPR023214">
    <property type="entry name" value="HAD_sf"/>
</dbReference>
<dbReference type="EMBL" id="HBIO01005171">
    <property type="protein sequence ID" value="CAE0458774.1"/>
    <property type="molecule type" value="Transcribed_RNA"/>
</dbReference>
<reference evidence="6" key="1">
    <citation type="submission" date="2021-01" db="EMBL/GenBank/DDBJ databases">
        <authorList>
            <person name="Corre E."/>
            <person name="Pelletier E."/>
            <person name="Niang G."/>
            <person name="Scheremetjew M."/>
            <person name="Finn R."/>
            <person name="Kale V."/>
            <person name="Holt S."/>
            <person name="Cochrane G."/>
            <person name="Meng A."/>
            <person name="Brown T."/>
            <person name="Cohen L."/>
        </authorList>
    </citation>
    <scope>NUCLEOTIDE SEQUENCE</scope>
    <source>
        <strain evidence="6">MM31A-1</strain>
    </source>
</reference>
<dbReference type="GO" id="GO:0046872">
    <property type="term" value="F:metal ion binding"/>
    <property type="evidence" value="ECO:0007669"/>
    <property type="project" value="UniProtKB-KW"/>
</dbReference>
<dbReference type="GO" id="GO:0008253">
    <property type="term" value="F:5'-nucleotidase activity"/>
    <property type="evidence" value="ECO:0007669"/>
    <property type="project" value="TreeGrafter"/>
</dbReference>
<sequence length="606" mass="69406">MRLIIIIACLATADAFVLSARTPLIIATKRTTSPHNTPLIILASTQDSHAHDEEWDTEAQMQMAKFSTLPRHESSDEVEVNQVLIKMEKAIQDLYMASANSSSSCKHTHEDWKVDNSYSLGSDSEKVFANTYVDLGKVDTVGFDYDYTLVTYTDELLDLIYDMALKRLVKDFIYPDEMLTSNMKFDPQFSVRGLAVDRENGWICHLSYTHSVAVAYEGRQKVSRERLMKEYSGKRALKPTERKKRLKPLNDLFSMAECCLIADVVQFFHDSNIPFCPKNAVVDILKAIGATHISGDFHRLVAENPEQYFEPRPYLKEVLQSLKDSGKRLLFVSNSPFWYVDAGMNYVIGEKWKDMWDACIVSAGKPRFYTESTRPFREVSQSTGRIKFKQVKTIEPGEVYSEGCLKELTKCLDWFSVPSSRKDEDEDELFTQGGSPVNPTVLYIGDSLFADLVDAKRDFGWTTAAVTPEVGWEFELAEKVQFDNAQTVIDLLLESLRTIQDKLGPGVRTEADIEVIDKLERLVSLWREEQNTLLGNPFGSVFRAKYQPSLFAHSLRRYCDLYMPNISALRHYSPQHRFYPQDARLLSHELQRGNLAEFDDIMERYE</sequence>
<proteinExistence type="inferred from homology"/>
<evidence type="ECO:0000256" key="1">
    <source>
        <dbReference type="ARBA" id="ARBA00009589"/>
    </source>
</evidence>
<comment type="similarity">
    <text evidence="1">Belongs to the 5'(3')-deoxyribonucleotidase family.</text>
</comment>
<dbReference type="NCBIfam" id="TIGR02244">
    <property type="entry name" value="HAD-IG-Ncltidse"/>
    <property type="match status" value="1"/>
</dbReference>
<gene>
    <name evidence="6" type="ORF">CDEB00056_LOCUS3615</name>
</gene>
<evidence type="ECO:0008006" key="7">
    <source>
        <dbReference type="Google" id="ProtNLM"/>
    </source>
</evidence>
<dbReference type="PANTHER" id="PTHR12103">
    <property type="entry name" value="5'-NUCLEOTIDASE DOMAIN-CONTAINING"/>
    <property type="match status" value="1"/>
</dbReference>
<dbReference type="SUPFAM" id="SSF56784">
    <property type="entry name" value="HAD-like"/>
    <property type="match status" value="1"/>
</dbReference>
<feature type="chain" id="PRO_5031543479" description="5'-nucleotidase" evidence="5">
    <location>
        <begin position="16"/>
        <end position="606"/>
    </location>
</feature>
<keyword evidence="2" id="KW-0479">Metal-binding</keyword>
<accession>A0A7S3V633</accession>
<evidence type="ECO:0000256" key="3">
    <source>
        <dbReference type="ARBA" id="ARBA00022801"/>
    </source>
</evidence>
<evidence type="ECO:0000313" key="6">
    <source>
        <dbReference type="EMBL" id="CAE0458774.1"/>
    </source>
</evidence>
<dbReference type="Gene3D" id="3.40.50.1000">
    <property type="entry name" value="HAD superfamily/HAD-like"/>
    <property type="match status" value="1"/>
</dbReference>
<name>A0A7S3V633_9STRA</name>
<evidence type="ECO:0000256" key="4">
    <source>
        <dbReference type="ARBA" id="ARBA00022842"/>
    </source>
</evidence>
<evidence type="ECO:0000256" key="2">
    <source>
        <dbReference type="ARBA" id="ARBA00022723"/>
    </source>
</evidence>
<organism evidence="6">
    <name type="scientific">Chaetoceros debilis</name>
    <dbReference type="NCBI Taxonomy" id="122233"/>
    <lineage>
        <taxon>Eukaryota</taxon>
        <taxon>Sar</taxon>
        <taxon>Stramenopiles</taxon>
        <taxon>Ochrophyta</taxon>
        <taxon>Bacillariophyta</taxon>
        <taxon>Coscinodiscophyceae</taxon>
        <taxon>Chaetocerotophycidae</taxon>
        <taxon>Chaetocerotales</taxon>
        <taxon>Chaetocerotaceae</taxon>
        <taxon>Chaetoceros</taxon>
    </lineage>
</organism>
<protein>
    <recommendedName>
        <fullName evidence="7">5'-nucleotidase</fullName>
    </recommendedName>
</protein>